<keyword evidence="1" id="KW-0472">Membrane</keyword>
<dbReference type="RefSeq" id="WP_320381102.1">
    <property type="nucleotide sequence ID" value="NZ_JAWDIQ010000003.1"/>
</dbReference>
<sequence length="102" mass="12046">MFSSRGDAHHLYLQLKKERHLKENKYLKETADIQKFYETVDSHTLKLIYYRMVKEKNGLGIIPIFATGIPWLLFLFSNKIQDFLLIMGTCFGSFLFSFISLF</sequence>
<proteinExistence type="predicted"/>
<evidence type="ECO:0000256" key="1">
    <source>
        <dbReference type="SAM" id="Phobius"/>
    </source>
</evidence>
<organism evidence="2 3">
    <name type="scientific">Paracerasibacillus soli</name>
    <dbReference type="NCBI Taxonomy" id="480284"/>
    <lineage>
        <taxon>Bacteria</taxon>
        <taxon>Bacillati</taxon>
        <taxon>Bacillota</taxon>
        <taxon>Bacilli</taxon>
        <taxon>Bacillales</taxon>
        <taxon>Bacillaceae</taxon>
        <taxon>Paracerasibacillus</taxon>
    </lineage>
</organism>
<dbReference type="EMBL" id="JAWDIQ010000003">
    <property type="protein sequence ID" value="MDY0410232.1"/>
    <property type="molecule type" value="Genomic_DNA"/>
</dbReference>
<evidence type="ECO:0000313" key="2">
    <source>
        <dbReference type="EMBL" id="MDY0410232.1"/>
    </source>
</evidence>
<dbReference type="Proteomes" id="UP001275315">
    <property type="component" value="Unassembled WGS sequence"/>
</dbReference>
<name>A0ABU5CWK0_9BACI</name>
<gene>
    <name evidence="2" type="ORF">RWD45_18855</name>
</gene>
<keyword evidence="3" id="KW-1185">Reference proteome</keyword>
<keyword evidence="1" id="KW-1133">Transmembrane helix</keyword>
<protein>
    <submittedName>
        <fullName evidence="2">Uncharacterized protein</fullName>
    </submittedName>
</protein>
<accession>A0ABU5CWK0</accession>
<reference evidence="2 3" key="1">
    <citation type="submission" date="2023-10" db="EMBL/GenBank/DDBJ databases">
        <title>Virgibacillus soli CC-YMP-6 genome.</title>
        <authorList>
            <person name="Miliotis G."/>
            <person name="Sengupta P."/>
            <person name="Hameed A."/>
            <person name="Chuvochina M."/>
            <person name="Mcdonagh F."/>
            <person name="Simpson A.C."/>
            <person name="Singh N.K."/>
            <person name="Rekha P.D."/>
            <person name="Raman K."/>
            <person name="Hugenholtz P."/>
            <person name="Venkateswaran K."/>
        </authorList>
    </citation>
    <scope>NUCLEOTIDE SEQUENCE [LARGE SCALE GENOMIC DNA]</scope>
    <source>
        <strain evidence="2 3">CC-YMP-6</strain>
    </source>
</reference>
<feature type="transmembrane region" description="Helical" evidence="1">
    <location>
        <begin position="58"/>
        <end position="77"/>
    </location>
</feature>
<keyword evidence="1" id="KW-0812">Transmembrane</keyword>
<evidence type="ECO:0000313" key="3">
    <source>
        <dbReference type="Proteomes" id="UP001275315"/>
    </source>
</evidence>
<comment type="caution">
    <text evidence="2">The sequence shown here is derived from an EMBL/GenBank/DDBJ whole genome shotgun (WGS) entry which is preliminary data.</text>
</comment>
<feature type="transmembrane region" description="Helical" evidence="1">
    <location>
        <begin position="83"/>
        <end position="101"/>
    </location>
</feature>